<keyword evidence="2" id="KW-1185">Reference proteome</keyword>
<accession>A0AAN8JPI7</accession>
<sequence length="214" mass="24353">MIDNGEAGNAVSVLGGIMHQSANKMVMKKSETRRHVQKQPIWCNDECEELKKIKLNTLNIFRATNSECDLENYKKTRSTFKNFCDQKKRSVKDAEHTIGKDTSTDSLWKQVKSFIKKNNNAGHGISSDEWYNYFNELNNNTSTQLNEQFQEEIIDVISDNENSDSGYNDILDAPISEHEIVSVINDLNNNKAPGPDGIVCEMYKHSVGIIIQYI</sequence>
<dbReference type="EMBL" id="JAZGQO010000008">
    <property type="protein sequence ID" value="KAK6178759.1"/>
    <property type="molecule type" value="Genomic_DNA"/>
</dbReference>
<comment type="caution">
    <text evidence="1">The sequence shown here is derived from an EMBL/GenBank/DDBJ whole genome shotgun (WGS) entry which is preliminary data.</text>
</comment>
<organism evidence="1 2">
    <name type="scientific">Patella caerulea</name>
    <name type="common">Rayed Mediterranean limpet</name>
    <dbReference type="NCBI Taxonomy" id="87958"/>
    <lineage>
        <taxon>Eukaryota</taxon>
        <taxon>Metazoa</taxon>
        <taxon>Spiralia</taxon>
        <taxon>Lophotrochozoa</taxon>
        <taxon>Mollusca</taxon>
        <taxon>Gastropoda</taxon>
        <taxon>Patellogastropoda</taxon>
        <taxon>Patelloidea</taxon>
        <taxon>Patellidae</taxon>
        <taxon>Patella</taxon>
    </lineage>
</organism>
<dbReference type="Proteomes" id="UP001347796">
    <property type="component" value="Unassembled WGS sequence"/>
</dbReference>
<dbReference type="AlphaFoldDB" id="A0AAN8JPI7"/>
<evidence type="ECO:0000313" key="1">
    <source>
        <dbReference type="EMBL" id="KAK6178759.1"/>
    </source>
</evidence>
<evidence type="ECO:0000313" key="2">
    <source>
        <dbReference type="Proteomes" id="UP001347796"/>
    </source>
</evidence>
<proteinExistence type="predicted"/>
<name>A0AAN8JPI7_PATCE</name>
<reference evidence="1 2" key="1">
    <citation type="submission" date="2024-01" db="EMBL/GenBank/DDBJ databases">
        <title>The genome of the rayed Mediterranean limpet Patella caerulea (Linnaeus, 1758).</title>
        <authorList>
            <person name="Anh-Thu Weber A."/>
            <person name="Halstead-Nussloch G."/>
        </authorList>
    </citation>
    <scope>NUCLEOTIDE SEQUENCE [LARGE SCALE GENOMIC DNA]</scope>
    <source>
        <strain evidence="1">AATW-2023a</strain>
        <tissue evidence="1">Whole specimen</tissue>
    </source>
</reference>
<protein>
    <submittedName>
        <fullName evidence="1">Uncharacterized protein</fullName>
    </submittedName>
</protein>
<gene>
    <name evidence="1" type="ORF">SNE40_011271</name>
</gene>